<accession>A0A9X1NB96</accession>
<dbReference type="RefSeq" id="WP_231439662.1">
    <property type="nucleotide sequence ID" value="NZ_JAJOMB010000003.1"/>
</dbReference>
<proteinExistence type="predicted"/>
<comment type="caution">
    <text evidence="4">The sequence shown here is derived from an EMBL/GenBank/DDBJ whole genome shotgun (WGS) entry which is preliminary data.</text>
</comment>
<dbReference type="InterPro" id="IPR000182">
    <property type="entry name" value="GNAT_dom"/>
</dbReference>
<evidence type="ECO:0000259" key="3">
    <source>
        <dbReference type="PROSITE" id="PS51186"/>
    </source>
</evidence>
<dbReference type="PANTHER" id="PTHR43877:SF2">
    <property type="entry name" value="AMINOALKYLPHOSPHONATE N-ACETYLTRANSFERASE-RELATED"/>
    <property type="match status" value="1"/>
</dbReference>
<keyword evidence="1 4" id="KW-0808">Transferase</keyword>
<dbReference type="Pfam" id="PF00583">
    <property type="entry name" value="Acetyltransf_1"/>
    <property type="match status" value="1"/>
</dbReference>
<evidence type="ECO:0000313" key="5">
    <source>
        <dbReference type="Proteomes" id="UP001138997"/>
    </source>
</evidence>
<evidence type="ECO:0000256" key="1">
    <source>
        <dbReference type="ARBA" id="ARBA00022679"/>
    </source>
</evidence>
<dbReference type="PANTHER" id="PTHR43877">
    <property type="entry name" value="AMINOALKYLPHOSPHONATE N-ACETYLTRANSFERASE-RELATED-RELATED"/>
    <property type="match status" value="1"/>
</dbReference>
<keyword evidence="5" id="KW-1185">Reference proteome</keyword>
<dbReference type="Proteomes" id="UP001138997">
    <property type="component" value="Unassembled WGS sequence"/>
</dbReference>
<dbReference type="EMBL" id="JAJOMB010000003">
    <property type="protein sequence ID" value="MCD5310621.1"/>
    <property type="molecule type" value="Genomic_DNA"/>
</dbReference>
<evidence type="ECO:0000256" key="2">
    <source>
        <dbReference type="ARBA" id="ARBA00023315"/>
    </source>
</evidence>
<dbReference type="GO" id="GO:0016747">
    <property type="term" value="F:acyltransferase activity, transferring groups other than amino-acyl groups"/>
    <property type="evidence" value="ECO:0007669"/>
    <property type="project" value="InterPro"/>
</dbReference>
<dbReference type="PROSITE" id="PS51186">
    <property type="entry name" value="GNAT"/>
    <property type="match status" value="1"/>
</dbReference>
<sequence>MSELFGRPHAEVVLDPAGPVLAFAEGIHYQVKVPAGKADPLVEAGFRSVVGELDFDLPLRPGPVDPQIREAGPRDIGTVREIAATALVQSRFTQPWYSPDERRRLYAEWATNAVRGAYDDTCLMLADRGLLSLRLTGDGARIGLLAVAPVHQRQGVGAALLAAASGWSVQRGLSRLRVATQDGNLGAVALYQAHQAQVRAHSHWLYR</sequence>
<organism evidence="4 5">
    <name type="scientific">Kineosporia babensis</name>
    <dbReference type="NCBI Taxonomy" id="499548"/>
    <lineage>
        <taxon>Bacteria</taxon>
        <taxon>Bacillati</taxon>
        <taxon>Actinomycetota</taxon>
        <taxon>Actinomycetes</taxon>
        <taxon>Kineosporiales</taxon>
        <taxon>Kineosporiaceae</taxon>
        <taxon>Kineosporia</taxon>
    </lineage>
</organism>
<evidence type="ECO:0000313" key="4">
    <source>
        <dbReference type="EMBL" id="MCD5310621.1"/>
    </source>
</evidence>
<reference evidence="4" key="1">
    <citation type="submission" date="2021-11" db="EMBL/GenBank/DDBJ databases">
        <title>Streptomyces corallinus and Kineosporia corallina sp. nov., two new coral-derived marine actinobacteria.</title>
        <authorList>
            <person name="Buangrab K."/>
            <person name="Sutthacheep M."/>
            <person name="Yeemin T."/>
            <person name="Harunari E."/>
            <person name="Igarashi Y."/>
            <person name="Sripreechasak P."/>
            <person name="Kanchanasin P."/>
            <person name="Tanasupawat S."/>
            <person name="Phongsopitanun W."/>
        </authorList>
    </citation>
    <scope>NUCLEOTIDE SEQUENCE</scope>
    <source>
        <strain evidence="4">JCM 31032</strain>
    </source>
</reference>
<dbReference type="InterPro" id="IPR016181">
    <property type="entry name" value="Acyl_CoA_acyltransferase"/>
</dbReference>
<keyword evidence="2 4" id="KW-0012">Acyltransferase</keyword>
<dbReference type="InterPro" id="IPR050832">
    <property type="entry name" value="Bact_Acetyltransf"/>
</dbReference>
<protein>
    <submittedName>
        <fullName evidence="4">GNAT family N-acetyltransferase</fullName>
        <ecNumber evidence="4">2.3.1.-</ecNumber>
    </submittedName>
</protein>
<dbReference type="AlphaFoldDB" id="A0A9X1NB96"/>
<feature type="domain" description="N-acetyltransferase" evidence="3">
    <location>
        <begin position="66"/>
        <end position="207"/>
    </location>
</feature>
<dbReference type="EC" id="2.3.1.-" evidence="4"/>
<dbReference type="SUPFAM" id="SSF55729">
    <property type="entry name" value="Acyl-CoA N-acyltransferases (Nat)"/>
    <property type="match status" value="1"/>
</dbReference>
<dbReference type="Gene3D" id="3.40.630.30">
    <property type="match status" value="1"/>
</dbReference>
<name>A0A9X1NB96_9ACTN</name>
<gene>
    <name evidence="4" type="ORF">LR394_06920</name>
</gene>